<evidence type="ECO:0000256" key="1">
    <source>
        <dbReference type="ARBA" id="ARBA00023015"/>
    </source>
</evidence>
<sequence>MSANAPTRQEAARQFSELIDTAFFTALCEPVRIHILAKLIELGPSDIGTLAEDFTQDRSVISRHLALLEDSGVVRSTREGRHRYYEVNGTAVLATLEALTQQVKRVVTCCNC</sequence>
<keyword evidence="2" id="KW-0238">DNA-binding</keyword>
<dbReference type="EMBL" id="JACOGF010000024">
    <property type="protein sequence ID" value="MBC3921069.1"/>
    <property type="molecule type" value="Genomic_DNA"/>
</dbReference>
<evidence type="ECO:0000256" key="3">
    <source>
        <dbReference type="ARBA" id="ARBA00023163"/>
    </source>
</evidence>
<dbReference type="Gene3D" id="1.10.10.10">
    <property type="entry name" value="Winged helix-like DNA-binding domain superfamily/Winged helix DNA-binding domain"/>
    <property type="match status" value="1"/>
</dbReference>
<dbReference type="CDD" id="cd00090">
    <property type="entry name" value="HTH_ARSR"/>
    <property type="match status" value="1"/>
</dbReference>
<keyword evidence="6" id="KW-1185">Reference proteome</keyword>
<evidence type="ECO:0000259" key="4">
    <source>
        <dbReference type="PROSITE" id="PS50987"/>
    </source>
</evidence>
<comment type="caution">
    <text evidence="5">The sequence shown here is derived from an EMBL/GenBank/DDBJ whole genome shotgun (WGS) entry which is preliminary data.</text>
</comment>
<dbReference type="InterPro" id="IPR036390">
    <property type="entry name" value="WH_DNA-bd_sf"/>
</dbReference>
<dbReference type="PANTHER" id="PTHR33154">
    <property type="entry name" value="TRANSCRIPTIONAL REGULATOR, ARSR FAMILY"/>
    <property type="match status" value="1"/>
</dbReference>
<protein>
    <submittedName>
        <fullName evidence="5">Helix-turn-helix transcriptional regulator</fullName>
    </submittedName>
</protein>
<reference evidence="5 6" key="1">
    <citation type="submission" date="2020-08" db="EMBL/GenBank/DDBJ databases">
        <title>Novel species isolated from subtropical streams in China.</title>
        <authorList>
            <person name="Lu H."/>
        </authorList>
    </citation>
    <scope>NUCLEOTIDE SEQUENCE [LARGE SCALE GENOMIC DNA]</scope>
    <source>
        <strain evidence="5 6">CY18W</strain>
    </source>
</reference>
<dbReference type="NCBIfam" id="NF033788">
    <property type="entry name" value="HTH_metalloreg"/>
    <property type="match status" value="1"/>
</dbReference>
<dbReference type="Proteomes" id="UP000650424">
    <property type="component" value="Unassembled WGS sequence"/>
</dbReference>
<accession>A0ABR6ZZ89</accession>
<dbReference type="Pfam" id="PF01022">
    <property type="entry name" value="HTH_5"/>
    <property type="match status" value="1"/>
</dbReference>
<gene>
    <name evidence="5" type="ORF">H8L32_26640</name>
</gene>
<dbReference type="PRINTS" id="PR00778">
    <property type="entry name" value="HTHARSR"/>
</dbReference>
<dbReference type="PROSITE" id="PS50987">
    <property type="entry name" value="HTH_ARSR_2"/>
    <property type="match status" value="1"/>
</dbReference>
<dbReference type="InterPro" id="IPR036388">
    <property type="entry name" value="WH-like_DNA-bd_sf"/>
</dbReference>
<evidence type="ECO:0000313" key="6">
    <source>
        <dbReference type="Proteomes" id="UP000650424"/>
    </source>
</evidence>
<keyword evidence="3" id="KW-0804">Transcription</keyword>
<keyword evidence="1" id="KW-0805">Transcription regulation</keyword>
<dbReference type="RefSeq" id="WP_186950903.1">
    <property type="nucleotide sequence ID" value="NZ_JACOGF010000024.1"/>
</dbReference>
<dbReference type="PANTHER" id="PTHR33154:SF33">
    <property type="entry name" value="TRANSCRIPTIONAL REPRESSOR SDPR"/>
    <property type="match status" value="1"/>
</dbReference>
<organism evidence="5 6">
    <name type="scientific">Undibacterium hunanense</name>
    <dbReference type="NCBI Taxonomy" id="2762292"/>
    <lineage>
        <taxon>Bacteria</taxon>
        <taxon>Pseudomonadati</taxon>
        <taxon>Pseudomonadota</taxon>
        <taxon>Betaproteobacteria</taxon>
        <taxon>Burkholderiales</taxon>
        <taxon>Oxalobacteraceae</taxon>
        <taxon>Undibacterium</taxon>
    </lineage>
</organism>
<proteinExistence type="predicted"/>
<dbReference type="InterPro" id="IPR001845">
    <property type="entry name" value="HTH_ArsR_DNA-bd_dom"/>
</dbReference>
<dbReference type="InterPro" id="IPR011991">
    <property type="entry name" value="ArsR-like_HTH"/>
</dbReference>
<dbReference type="InterPro" id="IPR051081">
    <property type="entry name" value="HTH_MetalResp_TranReg"/>
</dbReference>
<name>A0ABR6ZZ89_9BURK</name>
<dbReference type="SMART" id="SM00418">
    <property type="entry name" value="HTH_ARSR"/>
    <property type="match status" value="1"/>
</dbReference>
<feature type="domain" description="HTH arsR-type" evidence="4">
    <location>
        <begin position="12"/>
        <end position="107"/>
    </location>
</feature>
<evidence type="ECO:0000256" key="2">
    <source>
        <dbReference type="ARBA" id="ARBA00023125"/>
    </source>
</evidence>
<evidence type="ECO:0000313" key="5">
    <source>
        <dbReference type="EMBL" id="MBC3921069.1"/>
    </source>
</evidence>
<dbReference type="SUPFAM" id="SSF46785">
    <property type="entry name" value="Winged helix' DNA-binding domain"/>
    <property type="match status" value="1"/>
</dbReference>